<protein>
    <recommendedName>
        <fullName evidence="6">Probable succinyl-diaminopimelate desuccinylase</fullName>
        <ecNumber evidence="5">3.5.1.18</ecNumber>
    </recommendedName>
</protein>
<sequence length="413" mass="42439">MSGEPDLTAAESAVLGFIDEAAITSLTSALVEAPSENPGGTESAAVAVLDSACRALGFDVETHEVAPGRPNLVATVRAGTAPGLMFLGHSDVVPAGPNWSADPYTARIRDGRIYGRGATDMKGGLAAVIAAMSALRRTPEVGIELYGPLRLVCTVDEEEHGIGVRDFVSRPADHDFLGCVVAEPTDMQVVRGCRGASYIEIEVTGRAAHSGRPADGRSAIDAAAAIVEIIRADAARLAETSDDLLGHGTWNVGTIVGGQGISVVAPGCSLGIDRRLMPDEDPHRIAEELRATIRDRRIDTDGITVDVRVTMEMPGFATDAGHPLVTTAVGAVVDAGADTSVGGWTAACDGGFVSRDLGVPSIVLGPGNINTDAHQPDESVAIADLVTAARAYALAAMRLLGSPTSRPSASAAP</sequence>
<dbReference type="NCBIfam" id="TIGR01910">
    <property type="entry name" value="DapE-ArgE"/>
    <property type="match status" value="1"/>
</dbReference>
<dbReference type="EMBL" id="NGFO01000003">
    <property type="protein sequence ID" value="OUC80243.1"/>
    <property type="molecule type" value="Genomic_DNA"/>
</dbReference>
<dbReference type="GO" id="GO:0009089">
    <property type="term" value="P:lysine biosynthetic process via diaminopimelate"/>
    <property type="evidence" value="ECO:0007669"/>
    <property type="project" value="UniProtKB-UniPathway"/>
</dbReference>
<dbReference type="GO" id="GO:0046872">
    <property type="term" value="F:metal ion binding"/>
    <property type="evidence" value="ECO:0007669"/>
    <property type="project" value="UniProtKB-KW"/>
</dbReference>
<dbReference type="Pfam" id="PF01546">
    <property type="entry name" value="Peptidase_M20"/>
    <property type="match status" value="1"/>
</dbReference>
<keyword evidence="9" id="KW-0862">Zinc</keyword>
<comment type="cofactor">
    <cofactor evidence="1">
        <name>Co(2+)</name>
        <dbReference type="ChEBI" id="CHEBI:48828"/>
    </cofactor>
</comment>
<dbReference type="UniPathway" id="UPA00034">
    <property type="reaction ID" value="UER00021"/>
</dbReference>
<dbReference type="Gene3D" id="3.30.70.360">
    <property type="match status" value="1"/>
</dbReference>
<dbReference type="RefSeq" id="WP_086533939.1">
    <property type="nucleotide sequence ID" value="NZ_NGFO01000003.1"/>
</dbReference>
<accession>A0A243QES8</accession>
<dbReference type="OrthoDB" id="7055905at2"/>
<dbReference type="PANTHER" id="PTHR43808">
    <property type="entry name" value="ACETYLORNITHINE DEACETYLASE"/>
    <property type="match status" value="1"/>
</dbReference>
<dbReference type="EC" id="3.5.1.18" evidence="5"/>
<feature type="domain" description="Peptidase M20 dimerisation" evidence="12">
    <location>
        <begin position="194"/>
        <end position="296"/>
    </location>
</feature>
<dbReference type="PROSITE" id="PS00758">
    <property type="entry name" value="ARGE_DAPE_CPG2_1"/>
    <property type="match status" value="1"/>
</dbReference>
<evidence type="ECO:0000313" key="14">
    <source>
        <dbReference type="Proteomes" id="UP000194632"/>
    </source>
</evidence>
<evidence type="ECO:0000256" key="6">
    <source>
        <dbReference type="ARBA" id="ARBA00016853"/>
    </source>
</evidence>
<comment type="cofactor">
    <cofactor evidence="2">
        <name>Zn(2+)</name>
        <dbReference type="ChEBI" id="CHEBI:29105"/>
    </cofactor>
</comment>
<dbReference type="GO" id="GO:0009014">
    <property type="term" value="F:succinyl-diaminopimelate desuccinylase activity"/>
    <property type="evidence" value="ECO:0007669"/>
    <property type="project" value="UniProtKB-EC"/>
</dbReference>
<keyword evidence="14" id="KW-1185">Reference proteome</keyword>
<evidence type="ECO:0000256" key="4">
    <source>
        <dbReference type="ARBA" id="ARBA00006247"/>
    </source>
</evidence>
<dbReference type="CDD" id="cd08659">
    <property type="entry name" value="M20_ArgE_DapE-like"/>
    <property type="match status" value="1"/>
</dbReference>
<evidence type="ECO:0000256" key="2">
    <source>
        <dbReference type="ARBA" id="ARBA00001947"/>
    </source>
</evidence>
<evidence type="ECO:0000256" key="3">
    <source>
        <dbReference type="ARBA" id="ARBA00005130"/>
    </source>
</evidence>
<dbReference type="Pfam" id="PF07687">
    <property type="entry name" value="M20_dimer"/>
    <property type="match status" value="1"/>
</dbReference>
<dbReference type="InterPro" id="IPR010182">
    <property type="entry name" value="ArgE/DapE"/>
</dbReference>
<evidence type="ECO:0000256" key="8">
    <source>
        <dbReference type="ARBA" id="ARBA00022801"/>
    </source>
</evidence>
<evidence type="ECO:0000256" key="10">
    <source>
        <dbReference type="ARBA" id="ARBA00023285"/>
    </source>
</evidence>
<dbReference type="SUPFAM" id="SSF53187">
    <property type="entry name" value="Zn-dependent exopeptidases"/>
    <property type="match status" value="1"/>
</dbReference>
<evidence type="ECO:0000256" key="9">
    <source>
        <dbReference type="ARBA" id="ARBA00022833"/>
    </source>
</evidence>
<dbReference type="InterPro" id="IPR001261">
    <property type="entry name" value="ArgE/DapE_CS"/>
</dbReference>
<evidence type="ECO:0000256" key="5">
    <source>
        <dbReference type="ARBA" id="ARBA00011921"/>
    </source>
</evidence>
<name>A0A243QES8_9ACTN</name>
<dbReference type="Gene3D" id="3.40.630.10">
    <property type="entry name" value="Zn peptidases"/>
    <property type="match status" value="1"/>
</dbReference>
<evidence type="ECO:0000256" key="7">
    <source>
        <dbReference type="ARBA" id="ARBA00022723"/>
    </source>
</evidence>
<dbReference type="PANTHER" id="PTHR43808:SF32">
    <property type="entry name" value="ARGE_DAPE-RELATED DEACYLASE"/>
    <property type="match status" value="1"/>
</dbReference>
<comment type="similarity">
    <text evidence="4">Belongs to the peptidase M20A family.</text>
</comment>
<keyword evidence="10" id="KW-0170">Cobalt</keyword>
<dbReference type="InterPro" id="IPR050072">
    <property type="entry name" value="Peptidase_M20A"/>
</dbReference>
<evidence type="ECO:0000256" key="1">
    <source>
        <dbReference type="ARBA" id="ARBA00001941"/>
    </source>
</evidence>
<dbReference type="AlphaFoldDB" id="A0A243QES8"/>
<proteinExistence type="inferred from homology"/>
<dbReference type="InterPro" id="IPR036264">
    <property type="entry name" value="Bact_exopeptidase_dim_dom"/>
</dbReference>
<dbReference type="Proteomes" id="UP000194632">
    <property type="component" value="Unassembled WGS sequence"/>
</dbReference>
<reference evidence="13 14" key="1">
    <citation type="submission" date="2017-05" db="EMBL/GenBank/DDBJ databases">
        <title>Biotechnological potential of actinobacteria isolated from South African environments.</title>
        <authorList>
            <person name="Le Roes-Hill M."/>
            <person name="Prins A."/>
            <person name="Durrell K.A."/>
        </authorList>
    </citation>
    <scope>NUCLEOTIDE SEQUENCE [LARGE SCALE GENOMIC DNA]</scope>
    <source>
        <strain evidence="13">BS2</strain>
    </source>
</reference>
<evidence type="ECO:0000313" key="13">
    <source>
        <dbReference type="EMBL" id="OUC80243.1"/>
    </source>
</evidence>
<organism evidence="13 14">
    <name type="scientific">Gordonia lacunae</name>
    <dbReference type="NCBI Taxonomy" id="417102"/>
    <lineage>
        <taxon>Bacteria</taxon>
        <taxon>Bacillati</taxon>
        <taxon>Actinomycetota</taxon>
        <taxon>Actinomycetes</taxon>
        <taxon>Mycobacteriales</taxon>
        <taxon>Gordoniaceae</taxon>
        <taxon>Gordonia</taxon>
    </lineage>
</organism>
<comment type="pathway">
    <text evidence="3">Amino-acid biosynthesis; L-lysine biosynthesis via DAP pathway; LL-2,6-diaminopimelate from (S)-tetrahydrodipicolinate (succinylase route): step 3/3.</text>
</comment>
<keyword evidence="7" id="KW-0479">Metal-binding</keyword>
<dbReference type="SUPFAM" id="SSF55031">
    <property type="entry name" value="Bacterial exopeptidase dimerisation domain"/>
    <property type="match status" value="1"/>
</dbReference>
<evidence type="ECO:0000259" key="12">
    <source>
        <dbReference type="Pfam" id="PF07687"/>
    </source>
</evidence>
<evidence type="ECO:0000256" key="11">
    <source>
        <dbReference type="ARBA" id="ARBA00051301"/>
    </source>
</evidence>
<keyword evidence="8" id="KW-0378">Hydrolase</keyword>
<comment type="catalytic activity">
    <reaction evidence="11">
        <text>N-succinyl-(2S,6S)-2,6-diaminopimelate + H2O = (2S,6S)-2,6-diaminopimelate + succinate</text>
        <dbReference type="Rhea" id="RHEA:22608"/>
        <dbReference type="ChEBI" id="CHEBI:15377"/>
        <dbReference type="ChEBI" id="CHEBI:30031"/>
        <dbReference type="ChEBI" id="CHEBI:57609"/>
        <dbReference type="ChEBI" id="CHEBI:58087"/>
        <dbReference type="EC" id="3.5.1.18"/>
    </reaction>
</comment>
<dbReference type="STRING" id="417102.CA982_03330"/>
<comment type="caution">
    <text evidence="13">The sequence shown here is derived from an EMBL/GenBank/DDBJ whole genome shotgun (WGS) entry which is preliminary data.</text>
</comment>
<gene>
    <name evidence="13" type="ORF">CA982_03330</name>
</gene>
<dbReference type="InterPro" id="IPR011650">
    <property type="entry name" value="Peptidase_M20_dimer"/>
</dbReference>
<dbReference type="InterPro" id="IPR002933">
    <property type="entry name" value="Peptidase_M20"/>
</dbReference>